<evidence type="ECO:0000313" key="2">
    <source>
        <dbReference type="Proteomes" id="UP000502005"/>
    </source>
</evidence>
<gene>
    <name evidence="1" type="ORF">CUN67_24565</name>
</gene>
<reference evidence="1 2" key="1">
    <citation type="submission" date="2017-11" db="EMBL/GenBank/DDBJ databases">
        <title>Genome sequence of Pantoea cypripedii NE1.</title>
        <authorList>
            <person name="Nascimento F.X."/>
        </authorList>
    </citation>
    <scope>NUCLEOTIDE SEQUENCE [LARGE SCALE GENOMIC DNA]</scope>
    <source>
        <strain evidence="1 2">NE1</strain>
        <plasmid evidence="2">pne1b</plasmid>
    </source>
</reference>
<dbReference type="EMBL" id="CP024770">
    <property type="protein sequence ID" value="QGY32170.1"/>
    <property type="molecule type" value="Genomic_DNA"/>
</dbReference>
<dbReference type="InterPro" id="IPR011990">
    <property type="entry name" value="TPR-like_helical_dom_sf"/>
</dbReference>
<proteinExistence type="predicted"/>
<dbReference type="PRINTS" id="PR01595">
    <property type="entry name" value="SYCDCHAPRONE"/>
</dbReference>
<geneLocation type="plasmid" evidence="2">
    <name>pne1b</name>
</geneLocation>
<dbReference type="PIRSF" id="PIRSF003165">
    <property type="entry name" value="Chaperone_SicA"/>
    <property type="match status" value="1"/>
</dbReference>
<organism evidence="1 2">
    <name type="scientific">Pantoea cypripedii</name>
    <name type="common">Pectobacterium cypripedii</name>
    <name type="synonym">Erwinia cypripedii</name>
    <dbReference type="NCBI Taxonomy" id="55209"/>
    <lineage>
        <taxon>Bacteria</taxon>
        <taxon>Pseudomonadati</taxon>
        <taxon>Pseudomonadota</taxon>
        <taxon>Gammaproteobacteria</taxon>
        <taxon>Enterobacterales</taxon>
        <taxon>Erwiniaceae</taxon>
        <taxon>Pantoea</taxon>
    </lineage>
</organism>
<dbReference type="AlphaFoldDB" id="A0A6B9G9W4"/>
<dbReference type="InterPro" id="IPR005415">
    <property type="entry name" value="T3SS_Ca_resp_chp_LcrH/SycD"/>
</dbReference>
<dbReference type="SUPFAM" id="SSF48452">
    <property type="entry name" value="TPR-like"/>
    <property type="match status" value="1"/>
</dbReference>
<dbReference type="InterPro" id="IPR016379">
    <property type="entry name" value="T3SS_Ca_resp_chp_LcrH/SycD_sub"/>
</dbReference>
<dbReference type="RefSeq" id="WP_208718066.1">
    <property type="nucleotide sequence ID" value="NZ_CP024770.1"/>
</dbReference>
<accession>A0A6B9G9W4</accession>
<name>A0A6B9G9W4_PANCY</name>
<dbReference type="Proteomes" id="UP000502005">
    <property type="component" value="Plasmid pNE1B"/>
</dbReference>
<sequence length="164" mass="18339">MDSQTASPAEDKSVQLEEFLQSGGSLHLLSGIAQDDLDEMESYASQLFSSSEFSASRNIYLILSTLDHWNIEYMLGLGLCHQRLGDHRDALHCFTRVGIHNIDDPRAAFFSGLSLRLMGADDAAQKSFKAAILCSGEQQQFQEIKNNAQQMLNTIKVKQHDDHH</sequence>
<protein>
    <submittedName>
        <fullName evidence="1">CesD/SycD/LcrH family type III secretion system chaperone</fullName>
    </submittedName>
</protein>
<evidence type="ECO:0000313" key="1">
    <source>
        <dbReference type="EMBL" id="QGY32170.1"/>
    </source>
</evidence>
<dbReference type="Gene3D" id="1.25.40.10">
    <property type="entry name" value="Tetratricopeptide repeat domain"/>
    <property type="match status" value="1"/>
</dbReference>
<keyword evidence="1" id="KW-0614">Plasmid</keyword>